<organism evidence="11">
    <name type="scientific">Chaetomium thermophilum (strain DSM 1495 / CBS 144.50 / IMI 039719)</name>
    <name type="common">Thermochaetoides thermophila</name>
    <dbReference type="NCBI Taxonomy" id="759272"/>
    <lineage>
        <taxon>Eukaryota</taxon>
        <taxon>Fungi</taxon>
        <taxon>Dikarya</taxon>
        <taxon>Ascomycota</taxon>
        <taxon>Pezizomycotina</taxon>
        <taxon>Sordariomycetes</taxon>
        <taxon>Sordariomycetidae</taxon>
        <taxon>Sordariales</taxon>
        <taxon>Chaetomiaceae</taxon>
        <taxon>Thermochaetoides</taxon>
    </lineage>
</organism>
<dbReference type="GeneID" id="18257923"/>
<proteinExistence type="inferred from homology"/>
<dbReference type="InterPro" id="IPR016195">
    <property type="entry name" value="Pol/histidinol_Pase-like"/>
</dbReference>
<keyword evidence="11" id="KW-1185">Reference proteome</keyword>
<evidence type="ECO:0000256" key="4">
    <source>
        <dbReference type="ARBA" id="ARBA00022605"/>
    </source>
</evidence>
<dbReference type="Proteomes" id="UP000008066">
    <property type="component" value="Unassembled WGS sequence"/>
</dbReference>
<comment type="similarity">
    <text evidence="2 8">Belongs to the PHP hydrolase family. HisK subfamily.</text>
</comment>
<protein>
    <recommendedName>
        <fullName evidence="3 8">Histidinol-phosphatase</fullName>
        <shortName evidence="8">HolPase</shortName>
        <ecNumber evidence="3 8">3.1.3.15</ecNumber>
    </recommendedName>
</protein>
<dbReference type="RefSeq" id="XP_006694299.1">
    <property type="nucleotide sequence ID" value="XM_006694236.1"/>
</dbReference>
<evidence type="ECO:0000313" key="10">
    <source>
        <dbReference type="EMBL" id="EGS22003.1"/>
    </source>
</evidence>
<dbReference type="EC" id="3.1.3.15" evidence="3 8"/>
<dbReference type="InterPro" id="IPR004013">
    <property type="entry name" value="PHP_dom"/>
</dbReference>
<dbReference type="OrthoDB" id="5957391at2759"/>
<evidence type="ECO:0000259" key="9">
    <source>
        <dbReference type="Pfam" id="PF02811"/>
    </source>
</evidence>
<accession>G0S3U1</accession>
<dbReference type="STRING" id="759272.G0S3U1"/>
<keyword evidence="6 8" id="KW-0368">Histidine biosynthesis</keyword>
<evidence type="ECO:0000313" key="11">
    <source>
        <dbReference type="Proteomes" id="UP000008066"/>
    </source>
</evidence>
<dbReference type="SUPFAM" id="SSF89550">
    <property type="entry name" value="PHP domain-like"/>
    <property type="match status" value="1"/>
</dbReference>
<dbReference type="Pfam" id="PF02811">
    <property type="entry name" value="PHP"/>
    <property type="match status" value="1"/>
</dbReference>
<dbReference type="PANTHER" id="PTHR21039">
    <property type="entry name" value="HISTIDINOL PHOSPHATASE-RELATED"/>
    <property type="match status" value="1"/>
</dbReference>
<evidence type="ECO:0000256" key="8">
    <source>
        <dbReference type="RuleBase" id="RU366003"/>
    </source>
</evidence>
<sequence>MHSHSGQFCPGHAKDTLESIIQHAISIGYKTIGLTEHMPRTSVSDLYPEEFAEAPTPEAVLALQPPRHEAYLAEAIRLREKYSSQITILIGFEGEWIRPEDYSPLIQSLSGRADYFIGSLHHTLTIPIDYDRTMYLQAVCAAAKHRGLPVPSEGESSDEAEEALFEIYFDEQFSLLSTMRPKVIGHFDLIRLFSSSPGRNLTSWPGVWRRIERNLALIKSYDGWLECNTSALRKGLEEPYPKREIAEAWTRMGGKWTFSDDSHGIGQVATNYLRGLKYLQAIGVGEVWTFGRGEDGKLVERGVEIEEFRGSLRLGE</sequence>
<dbReference type="PANTHER" id="PTHR21039:SF0">
    <property type="entry name" value="HISTIDINOL-PHOSPHATASE"/>
    <property type="match status" value="1"/>
</dbReference>
<dbReference type="GO" id="GO:0000105">
    <property type="term" value="P:L-histidine biosynthetic process"/>
    <property type="evidence" value="ECO:0007669"/>
    <property type="project" value="UniProtKB-UniRule"/>
</dbReference>
<dbReference type="UniPathway" id="UPA00031">
    <property type="reaction ID" value="UER00013"/>
</dbReference>
<dbReference type="CDD" id="cd12110">
    <property type="entry name" value="PHP_HisPPase_Hisj_like"/>
    <property type="match status" value="1"/>
</dbReference>
<dbReference type="Gene3D" id="3.20.20.140">
    <property type="entry name" value="Metal-dependent hydrolases"/>
    <property type="match status" value="1"/>
</dbReference>
<dbReference type="GO" id="GO:0004401">
    <property type="term" value="F:histidinol-phosphatase activity"/>
    <property type="evidence" value="ECO:0007669"/>
    <property type="project" value="UniProtKB-UniRule"/>
</dbReference>
<dbReference type="GO" id="GO:0005737">
    <property type="term" value="C:cytoplasm"/>
    <property type="evidence" value="ECO:0007669"/>
    <property type="project" value="TreeGrafter"/>
</dbReference>
<evidence type="ECO:0000256" key="2">
    <source>
        <dbReference type="ARBA" id="ARBA00009152"/>
    </source>
</evidence>
<evidence type="ECO:0000256" key="3">
    <source>
        <dbReference type="ARBA" id="ARBA00013085"/>
    </source>
</evidence>
<gene>
    <name evidence="10" type="ORF">CTHT_0038850</name>
</gene>
<dbReference type="NCBIfam" id="TIGR01856">
    <property type="entry name" value="hisJ_fam"/>
    <property type="match status" value="1"/>
</dbReference>
<keyword evidence="5 8" id="KW-0378">Hydrolase</keyword>
<evidence type="ECO:0000256" key="1">
    <source>
        <dbReference type="ARBA" id="ARBA00004970"/>
    </source>
</evidence>
<dbReference type="HOGENOM" id="CLU_054611_0_1_1"/>
<dbReference type="FunFam" id="3.20.20.140:FF:000059">
    <property type="entry name" value="Histidinol-phosphatase"/>
    <property type="match status" value="1"/>
</dbReference>
<keyword evidence="4 8" id="KW-0028">Amino-acid biosynthesis</keyword>
<dbReference type="InterPro" id="IPR010140">
    <property type="entry name" value="Histidinol_P_phosphatase_HisJ"/>
</dbReference>
<evidence type="ECO:0000256" key="6">
    <source>
        <dbReference type="ARBA" id="ARBA00023102"/>
    </source>
</evidence>
<dbReference type="OMA" id="DYDRPMY"/>
<dbReference type="EMBL" id="GL988041">
    <property type="protein sequence ID" value="EGS22003.1"/>
    <property type="molecule type" value="Genomic_DNA"/>
</dbReference>
<comment type="pathway">
    <text evidence="1 8">Amino-acid biosynthesis; L-histidine biosynthesis; L-histidine from 5-phospho-alpha-D-ribose 1-diphosphate: step 8/9.</text>
</comment>
<dbReference type="KEGG" id="cthr:CTHT_0038850"/>
<dbReference type="AlphaFoldDB" id="G0S3U1"/>
<evidence type="ECO:0000256" key="5">
    <source>
        <dbReference type="ARBA" id="ARBA00022801"/>
    </source>
</evidence>
<dbReference type="eggNOG" id="ENOG502RXUQ">
    <property type="taxonomic scope" value="Eukaryota"/>
</dbReference>
<name>G0S3U1_CHATD</name>
<reference evidence="10 11" key="1">
    <citation type="journal article" date="2011" name="Cell">
        <title>Insight into structure and assembly of the nuclear pore complex by utilizing the genome of a eukaryotic thermophile.</title>
        <authorList>
            <person name="Amlacher S."/>
            <person name="Sarges P."/>
            <person name="Flemming D."/>
            <person name="van Noort V."/>
            <person name="Kunze R."/>
            <person name="Devos D.P."/>
            <person name="Arumugam M."/>
            <person name="Bork P."/>
            <person name="Hurt E."/>
        </authorList>
    </citation>
    <scope>NUCLEOTIDE SEQUENCE [LARGE SCALE GENOMIC DNA]</scope>
    <source>
        <strain evidence="11">DSM 1495 / CBS 144.50 / IMI 039719</strain>
    </source>
</reference>
<feature type="domain" description="PHP" evidence="9">
    <location>
        <begin position="1"/>
        <end position="230"/>
    </location>
</feature>
<evidence type="ECO:0000256" key="7">
    <source>
        <dbReference type="ARBA" id="ARBA00049158"/>
    </source>
</evidence>
<comment type="catalytic activity">
    <reaction evidence="7 8">
        <text>L-histidinol phosphate + H2O = L-histidinol + phosphate</text>
        <dbReference type="Rhea" id="RHEA:14465"/>
        <dbReference type="ChEBI" id="CHEBI:15377"/>
        <dbReference type="ChEBI" id="CHEBI:43474"/>
        <dbReference type="ChEBI" id="CHEBI:57699"/>
        <dbReference type="ChEBI" id="CHEBI:57980"/>
        <dbReference type="EC" id="3.1.3.15"/>
    </reaction>
</comment>